<dbReference type="AlphaFoldDB" id="A0A3D8QC18"/>
<gene>
    <name evidence="1" type="ORF">BP5796_12114</name>
</gene>
<proteinExistence type="predicted"/>
<dbReference type="SUPFAM" id="SSF51735">
    <property type="entry name" value="NAD(P)-binding Rossmann-fold domains"/>
    <property type="match status" value="1"/>
</dbReference>
<reference evidence="1 2" key="1">
    <citation type="journal article" date="2018" name="IMA Fungus">
        <title>IMA Genome-F 9: Draft genome sequence of Annulohypoxylon stygium, Aspergillus mulundensis, Berkeleyomyces basicola (syn. Thielaviopsis basicola), Ceratocystis smalleyi, two Cercospora beticola strains, Coleophoma cylindrospora, Fusarium fracticaudum, Phialophora cf. hyalina, and Morchella septimelata.</title>
        <authorList>
            <person name="Wingfield B.D."/>
            <person name="Bills G.F."/>
            <person name="Dong Y."/>
            <person name="Huang W."/>
            <person name="Nel W.J."/>
            <person name="Swalarsk-Parry B.S."/>
            <person name="Vaghefi N."/>
            <person name="Wilken P.M."/>
            <person name="An Z."/>
            <person name="de Beer Z.W."/>
            <person name="De Vos L."/>
            <person name="Chen L."/>
            <person name="Duong T.A."/>
            <person name="Gao Y."/>
            <person name="Hammerbacher A."/>
            <person name="Kikkert J.R."/>
            <person name="Li Y."/>
            <person name="Li H."/>
            <person name="Li K."/>
            <person name="Li Q."/>
            <person name="Liu X."/>
            <person name="Ma X."/>
            <person name="Naidoo K."/>
            <person name="Pethybridge S.J."/>
            <person name="Sun J."/>
            <person name="Steenkamp E.T."/>
            <person name="van der Nest M.A."/>
            <person name="van Wyk S."/>
            <person name="Wingfield M.J."/>
            <person name="Xiong C."/>
            <person name="Yue Q."/>
            <person name="Zhang X."/>
        </authorList>
    </citation>
    <scope>NUCLEOTIDE SEQUENCE [LARGE SCALE GENOMIC DNA]</scope>
    <source>
        <strain evidence="1 2">BP5796</strain>
    </source>
</reference>
<evidence type="ECO:0000313" key="1">
    <source>
        <dbReference type="EMBL" id="RDW59190.1"/>
    </source>
</evidence>
<dbReference type="InterPro" id="IPR036291">
    <property type="entry name" value="NAD(P)-bd_dom_sf"/>
</dbReference>
<accession>A0A3D8QC18</accession>
<dbReference type="OrthoDB" id="191139at2759"/>
<sequence>MLYGFLTRSVVADFTPDNDIPAQEGRVILITGGNAGLGKETLLRLAKRNSATSV</sequence>
<organism evidence="1 2">
    <name type="scientific">Coleophoma crateriformis</name>
    <dbReference type="NCBI Taxonomy" id="565419"/>
    <lineage>
        <taxon>Eukaryota</taxon>
        <taxon>Fungi</taxon>
        <taxon>Dikarya</taxon>
        <taxon>Ascomycota</taxon>
        <taxon>Pezizomycotina</taxon>
        <taxon>Leotiomycetes</taxon>
        <taxon>Helotiales</taxon>
        <taxon>Dermateaceae</taxon>
        <taxon>Coleophoma</taxon>
    </lineage>
</organism>
<dbReference type="Proteomes" id="UP000256328">
    <property type="component" value="Unassembled WGS sequence"/>
</dbReference>
<protein>
    <recommendedName>
        <fullName evidence="3">Ketoreductase (KR) domain-containing protein</fullName>
    </recommendedName>
</protein>
<evidence type="ECO:0008006" key="3">
    <source>
        <dbReference type="Google" id="ProtNLM"/>
    </source>
</evidence>
<name>A0A3D8QC18_9HELO</name>
<keyword evidence="2" id="KW-1185">Reference proteome</keyword>
<dbReference type="EMBL" id="PDLN01000020">
    <property type="protein sequence ID" value="RDW59190.1"/>
    <property type="molecule type" value="Genomic_DNA"/>
</dbReference>
<dbReference type="Gene3D" id="3.40.50.720">
    <property type="entry name" value="NAD(P)-binding Rossmann-like Domain"/>
    <property type="match status" value="1"/>
</dbReference>
<evidence type="ECO:0000313" key="2">
    <source>
        <dbReference type="Proteomes" id="UP000256328"/>
    </source>
</evidence>
<comment type="caution">
    <text evidence="1">The sequence shown here is derived from an EMBL/GenBank/DDBJ whole genome shotgun (WGS) entry which is preliminary data.</text>
</comment>